<dbReference type="KEGG" id="fbe:FF125_08195"/>
<dbReference type="InterPro" id="IPR016181">
    <property type="entry name" value="Acyl_CoA_acyltransferase"/>
</dbReference>
<dbReference type="GO" id="GO:0005737">
    <property type="term" value="C:cytoplasm"/>
    <property type="evidence" value="ECO:0007669"/>
    <property type="project" value="TreeGrafter"/>
</dbReference>
<protein>
    <submittedName>
        <fullName evidence="2">GNAT family N-acetyltransferase</fullName>
    </submittedName>
</protein>
<dbReference type="PROSITE" id="PS51186">
    <property type="entry name" value="GNAT"/>
    <property type="match status" value="1"/>
</dbReference>
<evidence type="ECO:0000313" key="2">
    <source>
        <dbReference type="EMBL" id="QCX38413.1"/>
    </source>
</evidence>
<dbReference type="Gene3D" id="3.40.630.30">
    <property type="match status" value="1"/>
</dbReference>
<dbReference type="PANTHER" id="PTHR43792:SF9">
    <property type="entry name" value="RIBOSOMAL-PROTEIN-ALANINE ACETYLTRANSFERASE"/>
    <property type="match status" value="1"/>
</dbReference>
<dbReference type="InterPro" id="IPR000182">
    <property type="entry name" value="GNAT_dom"/>
</dbReference>
<evidence type="ECO:0000313" key="3">
    <source>
        <dbReference type="Proteomes" id="UP000306229"/>
    </source>
</evidence>
<dbReference type="Proteomes" id="UP000306229">
    <property type="component" value="Chromosome"/>
</dbReference>
<dbReference type="AlphaFoldDB" id="A0A5B7TT52"/>
<keyword evidence="2" id="KW-0808">Transferase</keyword>
<dbReference type="EMBL" id="CP040749">
    <property type="protein sequence ID" value="QCX38413.1"/>
    <property type="molecule type" value="Genomic_DNA"/>
</dbReference>
<reference evidence="2 3" key="1">
    <citation type="submission" date="2019-05" db="EMBL/GenBank/DDBJ databases">
        <title>Algicella ahnfeltiae gen. nov., sp. nov., a novel marine bacterium of the family Flavobacteriaceae isolated from a red alga.</title>
        <authorList>
            <person name="Nedashkovskaya O.I."/>
            <person name="Kukhlevskiy A.D."/>
            <person name="Kim S.-G."/>
            <person name="Zhukova N.V."/>
            <person name="Mikhailov V.V."/>
        </authorList>
    </citation>
    <scope>NUCLEOTIDE SEQUENCE [LARGE SCALE GENOMIC DNA]</scope>
    <source>
        <strain evidence="2 3">10Alg115</strain>
    </source>
</reference>
<proteinExistence type="predicted"/>
<accession>A0A5B7TT52</accession>
<dbReference type="GO" id="GO:0008999">
    <property type="term" value="F:protein-N-terminal-alanine acetyltransferase activity"/>
    <property type="evidence" value="ECO:0007669"/>
    <property type="project" value="TreeGrafter"/>
</dbReference>
<name>A0A5B7TT52_9FLAO</name>
<sequence>MGDRNFTPFPVLKTERLTLRQLVSSDDNKIFALRSDINVNKYLGRKPSQSIDDAKVFIQTINENIQKNNSIYWAITFSDTDNLIGTICLFDFSDDNLKAEIGYELLPDFQGKGIMQEATSKVIDFGIQLLGLNSIEAYTHSENQSSTKLLEKFNFKIHNVDGNNLLTFKLTSNLIKSKLKPYIING</sequence>
<dbReference type="SUPFAM" id="SSF55729">
    <property type="entry name" value="Acyl-CoA N-acyltransferases (Nat)"/>
    <property type="match status" value="1"/>
</dbReference>
<organism evidence="2 3">
    <name type="scientific">Aureibaculum algae</name>
    <dbReference type="NCBI Taxonomy" id="2584122"/>
    <lineage>
        <taxon>Bacteria</taxon>
        <taxon>Pseudomonadati</taxon>
        <taxon>Bacteroidota</taxon>
        <taxon>Flavobacteriia</taxon>
        <taxon>Flavobacteriales</taxon>
        <taxon>Flavobacteriaceae</taxon>
        <taxon>Aureibaculum</taxon>
    </lineage>
</organism>
<feature type="domain" description="N-acetyltransferase" evidence="1">
    <location>
        <begin position="17"/>
        <end position="181"/>
    </location>
</feature>
<evidence type="ECO:0000259" key="1">
    <source>
        <dbReference type="PROSITE" id="PS51186"/>
    </source>
</evidence>
<dbReference type="RefSeq" id="WP_138949305.1">
    <property type="nucleotide sequence ID" value="NZ_CP040749.1"/>
</dbReference>
<keyword evidence="3" id="KW-1185">Reference proteome</keyword>
<dbReference type="InterPro" id="IPR051531">
    <property type="entry name" value="N-acetyltransferase"/>
</dbReference>
<dbReference type="Pfam" id="PF13302">
    <property type="entry name" value="Acetyltransf_3"/>
    <property type="match status" value="1"/>
</dbReference>
<dbReference type="OrthoDB" id="9811523at2"/>
<gene>
    <name evidence="2" type="ORF">FF125_08195</name>
</gene>
<dbReference type="PANTHER" id="PTHR43792">
    <property type="entry name" value="GNAT FAMILY, PUTATIVE (AFU_ORTHOLOGUE AFUA_3G00765)-RELATED-RELATED"/>
    <property type="match status" value="1"/>
</dbReference>